<name>A0A165ULR2_9APHY</name>
<dbReference type="AlphaFoldDB" id="A0A165ULR2"/>
<organism evidence="1 2">
    <name type="scientific">Daedalea quercina L-15889</name>
    <dbReference type="NCBI Taxonomy" id="1314783"/>
    <lineage>
        <taxon>Eukaryota</taxon>
        <taxon>Fungi</taxon>
        <taxon>Dikarya</taxon>
        <taxon>Basidiomycota</taxon>
        <taxon>Agaricomycotina</taxon>
        <taxon>Agaricomycetes</taxon>
        <taxon>Polyporales</taxon>
        <taxon>Fomitopsis</taxon>
    </lineage>
</organism>
<dbReference type="Proteomes" id="UP000076727">
    <property type="component" value="Unassembled WGS sequence"/>
</dbReference>
<protein>
    <submittedName>
        <fullName evidence="1">Uncharacterized protein</fullName>
    </submittedName>
</protein>
<accession>A0A165ULR2</accession>
<sequence>MIGGNKVSAGLLNHLLSGAQWSERYLRLVVSIPSCLNGELCTFESRQSALISAIQQWPSVDKGTENIPIAVAMSSQSQGRGLRYFNPSHGSQLWSLLYCYPYTSLMSHVNQAARTDARNFPPQTVQYIATAWLYKIRTLEGDYRTRAARIAKRLLPWPADQNLDSL</sequence>
<evidence type="ECO:0000313" key="2">
    <source>
        <dbReference type="Proteomes" id="UP000076727"/>
    </source>
</evidence>
<dbReference type="EMBL" id="KV429032">
    <property type="protein sequence ID" value="KZT75105.1"/>
    <property type="molecule type" value="Genomic_DNA"/>
</dbReference>
<keyword evidence="2" id="KW-1185">Reference proteome</keyword>
<proteinExistence type="predicted"/>
<evidence type="ECO:0000313" key="1">
    <source>
        <dbReference type="EMBL" id="KZT75105.1"/>
    </source>
</evidence>
<gene>
    <name evidence="1" type="ORF">DAEQUDRAFT_21612</name>
</gene>
<reference evidence="1 2" key="1">
    <citation type="journal article" date="2016" name="Mol. Biol. Evol.">
        <title>Comparative Genomics of Early-Diverging Mushroom-Forming Fungi Provides Insights into the Origins of Lignocellulose Decay Capabilities.</title>
        <authorList>
            <person name="Nagy L.G."/>
            <person name="Riley R."/>
            <person name="Tritt A."/>
            <person name="Adam C."/>
            <person name="Daum C."/>
            <person name="Floudas D."/>
            <person name="Sun H."/>
            <person name="Yadav J.S."/>
            <person name="Pangilinan J."/>
            <person name="Larsson K.H."/>
            <person name="Matsuura K."/>
            <person name="Barry K."/>
            <person name="Labutti K."/>
            <person name="Kuo R."/>
            <person name="Ohm R.A."/>
            <person name="Bhattacharya S.S."/>
            <person name="Shirouzu T."/>
            <person name="Yoshinaga Y."/>
            <person name="Martin F.M."/>
            <person name="Grigoriev I.V."/>
            <person name="Hibbett D.S."/>
        </authorList>
    </citation>
    <scope>NUCLEOTIDE SEQUENCE [LARGE SCALE GENOMIC DNA]</scope>
    <source>
        <strain evidence="1 2">L-15889</strain>
    </source>
</reference>